<feature type="domain" description="CzcB-like barrel-sandwich hybrid" evidence="6">
    <location>
        <begin position="290"/>
        <end position="385"/>
    </location>
</feature>
<feature type="compositionally biased region" description="Low complexity" evidence="4">
    <location>
        <begin position="1"/>
        <end position="13"/>
    </location>
</feature>
<evidence type="ECO:0000313" key="8">
    <source>
        <dbReference type="Proteomes" id="UP000628736"/>
    </source>
</evidence>
<evidence type="ECO:0000256" key="2">
    <source>
        <dbReference type="ARBA" id="ARBA00023054"/>
    </source>
</evidence>
<sequence>MSEVITPQPAVPTQTPPAPPEMKPVKKGKKKAVKNAIILAIVAGVLAIGGFLLYKFLHSGGEEQGEIMAQPAQIGTIQSKVSGSGTAKAKESAAITLTQSGTVQEVFVTGGQTVMAGDPLYTIYSQAAQDAVTDAKEELNNLLEDMADLQEEAANLTVRAPFAGKLQEVKEFHIDDEVSKSAPVATLVNDKKLKLSLYFSYAYEKEIHTGQSVQVSIPAVMGSFEGRVEKINKVSYISPEGAVHFEAVIVFDNPGTLTAEMDASAVLTAADGTAIYPYENGKTEYYESRDIIAKASGPVTAIGNLLDHANVQAGEALLYLGSSTIDSQIRSKQEEINSAQTKLDEAQKALNDFNAVAPIDGTVTSCNLTPGQEVKSGDTVVMISNNVTMLVTITVDDRNISFIKPGNYVDLDWNGQVYQGLVTSIDMGGAQAGQGMTSYPVTLTVDNVDGSLMDGAWLQYSFVTSESADCILVPTTSVKYFSDMDGTRQSVVFVKRDSRPDDVPELELPEVAPGEKRTFPSEEEGYYPVIVETGISDTQNVEIVSGIQDGDEVFVNYTVTDGSYGY</sequence>
<dbReference type="Proteomes" id="UP000628736">
    <property type="component" value="Unassembled WGS sequence"/>
</dbReference>
<dbReference type="GO" id="GO:0030313">
    <property type="term" value="C:cell envelope"/>
    <property type="evidence" value="ECO:0007669"/>
    <property type="project" value="UniProtKB-SubCell"/>
</dbReference>
<accession>A0A8J6M738</accession>
<feature type="coiled-coil region" evidence="3">
    <location>
        <begin position="125"/>
        <end position="159"/>
    </location>
</feature>
<dbReference type="InterPro" id="IPR058647">
    <property type="entry name" value="BSH_CzcB-like"/>
</dbReference>
<feature type="region of interest" description="Disordered" evidence="4">
    <location>
        <begin position="1"/>
        <end position="25"/>
    </location>
</feature>
<keyword evidence="5" id="KW-1133">Transmembrane helix</keyword>
<proteinExistence type="predicted"/>
<protein>
    <submittedName>
        <fullName evidence="7">HlyD family efflux transporter periplasmic adaptor subunit</fullName>
    </submittedName>
</protein>
<dbReference type="Gene3D" id="2.40.420.20">
    <property type="match status" value="1"/>
</dbReference>
<keyword evidence="5" id="KW-0472">Membrane</keyword>
<evidence type="ECO:0000256" key="3">
    <source>
        <dbReference type="SAM" id="Coils"/>
    </source>
</evidence>
<dbReference type="AlphaFoldDB" id="A0A8J6M738"/>
<dbReference type="Gene3D" id="1.10.287.470">
    <property type="entry name" value="Helix hairpin bin"/>
    <property type="match status" value="2"/>
</dbReference>
<organism evidence="7 8">
    <name type="scientific">Flintibacter hominis</name>
    <dbReference type="NCBI Taxonomy" id="2763048"/>
    <lineage>
        <taxon>Bacteria</taxon>
        <taxon>Bacillati</taxon>
        <taxon>Bacillota</taxon>
        <taxon>Clostridia</taxon>
        <taxon>Eubacteriales</taxon>
        <taxon>Flintibacter</taxon>
    </lineage>
</organism>
<feature type="transmembrane region" description="Helical" evidence="5">
    <location>
        <begin position="36"/>
        <end position="57"/>
    </location>
</feature>
<comment type="subcellular location">
    <subcellularLocation>
        <location evidence="1">Cell envelope</location>
    </subcellularLocation>
</comment>
<evidence type="ECO:0000256" key="1">
    <source>
        <dbReference type="ARBA" id="ARBA00004196"/>
    </source>
</evidence>
<dbReference type="PANTHER" id="PTHR32347:SF23">
    <property type="entry name" value="BLL5650 PROTEIN"/>
    <property type="match status" value="1"/>
</dbReference>
<dbReference type="Gene3D" id="2.40.50.100">
    <property type="match status" value="2"/>
</dbReference>
<dbReference type="Pfam" id="PF25973">
    <property type="entry name" value="BSH_CzcB"/>
    <property type="match status" value="1"/>
</dbReference>
<evidence type="ECO:0000256" key="5">
    <source>
        <dbReference type="SAM" id="Phobius"/>
    </source>
</evidence>
<keyword evidence="5" id="KW-0812">Transmembrane</keyword>
<reference evidence="7" key="1">
    <citation type="submission" date="2020-08" db="EMBL/GenBank/DDBJ databases">
        <title>Genome public.</title>
        <authorList>
            <person name="Liu C."/>
            <person name="Sun Q."/>
        </authorList>
    </citation>
    <scope>NUCLEOTIDE SEQUENCE</scope>
    <source>
        <strain evidence="7">NSJ-23</strain>
    </source>
</reference>
<keyword evidence="2 3" id="KW-0175">Coiled coil</keyword>
<gene>
    <name evidence="7" type="ORF">H8S11_07770</name>
</gene>
<comment type="caution">
    <text evidence="7">The sequence shown here is derived from an EMBL/GenBank/DDBJ whole genome shotgun (WGS) entry which is preliminary data.</text>
</comment>
<dbReference type="PANTHER" id="PTHR32347">
    <property type="entry name" value="EFFLUX SYSTEM COMPONENT YKNX-RELATED"/>
    <property type="match status" value="1"/>
</dbReference>
<feature type="coiled-coil region" evidence="3">
    <location>
        <begin position="329"/>
        <end position="356"/>
    </location>
</feature>
<dbReference type="RefSeq" id="WP_186852747.1">
    <property type="nucleotide sequence ID" value="NZ_JACOPO010000004.1"/>
</dbReference>
<evidence type="ECO:0000259" key="6">
    <source>
        <dbReference type="Pfam" id="PF25973"/>
    </source>
</evidence>
<dbReference type="SUPFAM" id="SSF111369">
    <property type="entry name" value="HlyD-like secretion proteins"/>
    <property type="match status" value="2"/>
</dbReference>
<name>A0A8J6M738_9FIRM</name>
<evidence type="ECO:0000256" key="4">
    <source>
        <dbReference type="SAM" id="MobiDB-lite"/>
    </source>
</evidence>
<keyword evidence="8" id="KW-1185">Reference proteome</keyword>
<dbReference type="EMBL" id="JACOPO010000004">
    <property type="protein sequence ID" value="MBC5722708.1"/>
    <property type="molecule type" value="Genomic_DNA"/>
</dbReference>
<evidence type="ECO:0000313" key="7">
    <source>
        <dbReference type="EMBL" id="MBC5722708.1"/>
    </source>
</evidence>
<dbReference type="InterPro" id="IPR050465">
    <property type="entry name" value="UPF0194_transport"/>
</dbReference>
<dbReference type="Gene3D" id="2.40.30.170">
    <property type="match status" value="2"/>
</dbReference>